<dbReference type="SUPFAM" id="SSF53901">
    <property type="entry name" value="Thiolase-like"/>
    <property type="match status" value="2"/>
</dbReference>
<name>A0A7I9YJB9_MYCBU</name>
<evidence type="ECO:0000259" key="1">
    <source>
        <dbReference type="Pfam" id="PF00108"/>
    </source>
</evidence>
<dbReference type="EMBL" id="BLKZ01000001">
    <property type="protein sequence ID" value="GFG88708.1"/>
    <property type="molecule type" value="Genomic_DNA"/>
</dbReference>
<dbReference type="GO" id="GO:0016747">
    <property type="term" value="F:acyltransferase activity, transferring groups other than amino-acyl groups"/>
    <property type="evidence" value="ECO:0007669"/>
    <property type="project" value="InterPro"/>
</dbReference>
<dbReference type="Proteomes" id="UP000465360">
    <property type="component" value="Unassembled WGS sequence"/>
</dbReference>
<keyword evidence="3" id="KW-0808">Transferase</keyword>
<dbReference type="AlphaFoldDB" id="A0A7I9YJB9"/>
<dbReference type="Pfam" id="PF22691">
    <property type="entry name" value="Thiolase_C_1"/>
    <property type="match status" value="1"/>
</dbReference>
<dbReference type="Gene3D" id="3.40.47.10">
    <property type="match status" value="1"/>
</dbReference>
<protein>
    <submittedName>
        <fullName evidence="3">Acetyl-CoA acetyltransferase</fullName>
    </submittedName>
</protein>
<dbReference type="RefSeq" id="WP_163707994.1">
    <property type="nucleotide sequence ID" value="NZ_BLKZ01000001.1"/>
</dbReference>
<dbReference type="InterPro" id="IPR016039">
    <property type="entry name" value="Thiolase-like"/>
</dbReference>
<evidence type="ECO:0000259" key="2">
    <source>
        <dbReference type="Pfam" id="PF22691"/>
    </source>
</evidence>
<dbReference type="InterPro" id="IPR002155">
    <property type="entry name" value="Thiolase"/>
</dbReference>
<evidence type="ECO:0000313" key="3">
    <source>
        <dbReference type="EMBL" id="GFG88708.1"/>
    </source>
</evidence>
<dbReference type="CDD" id="cd00829">
    <property type="entry name" value="SCP-x_thiolase"/>
    <property type="match status" value="1"/>
</dbReference>
<comment type="caution">
    <text evidence="3">The sequence shown here is derived from an EMBL/GenBank/DDBJ whole genome shotgun (WGS) entry which is preliminary data.</text>
</comment>
<gene>
    <name evidence="3" type="ORF">MBOU_07500</name>
</gene>
<dbReference type="InterPro" id="IPR055140">
    <property type="entry name" value="Thiolase_C_2"/>
</dbReference>
<sequence>MSGGVAIVGIGCRPFGRYLDTTARGEAVRAVREALDDAGLSWPQIDYAVGGSMAAGSADTLVSELGLTGVPFVNVLNGCATGTSSLVCAVQAIASGAAETALVVGFDSHPRGAFTIRPEAMGLGHWYGATGLAMTSQFFALKIQRYLHEHGVPQRLLAAVASKAFRNGSINPNAWRRKPLSVADVEASAMLSDPLRQYMLCSPGDGAAALVLCSSERARQLRADPVYVAGAAVRTRRPGSFEVLSPSLSVRRGDSPTVDAARAAMEAAGIGPSDVDVAQLQDTDAGAELIHLAETGLCEHGEQTALIDDGDTEIGGRLPINTDGGCLANGEPIGASGLRQIHENVLQLRGHAGARQVAGRPRVAFSHVYGAPGLSACTVLTRRSEIR</sequence>
<accession>A0A7I9YJB9</accession>
<dbReference type="PIRSF" id="PIRSF000429">
    <property type="entry name" value="Ac-CoA_Ac_transf"/>
    <property type="match status" value="1"/>
</dbReference>
<feature type="domain" description="Thiolase N-terminal" evidence="1">
    <location>
        <begin position="5"/>
        <end position="174"/>
    </location>
</feature>
<reference evidence="3 4" key="1">
    <citation type="journal article" date="2019" name="Emerg. Microbes Infect.">
        <title>Comprehensive subspecies identification of 175 nontuberculous mycobacteria species based on 7547 genomic profiles.</title>
        <authorList>
            <person name="Matsumoto Y."/>
            <person name="Kinjo T."/>
            <person name="Motooka D."/>
            <person name="Nabeya D."/>
            <person name="Jung N."/>
            <person name="Uechi K."/>
            <person name="Horii T."/>
            <person name="Iida T."/>
            <person name="Fujita J."/>
            <person name="Nakamura S."/>
        </authorList>
    </citation>
    <scope>NUCLEOTIDE SEQUENCE [LARGE SCALE GENOMIC DNA]</scope>
    <source>
        <strain evidence="3 4">JCM 30725</strain>
    </source>
</reference>
<dbReference type="PANTHER" id="PTHR42870:SF1">
    <property type="entry name" value="NON-SPECIFIC LIPID-TRANSFER PROTEIN-LIKE 2"/>
    <property type="match status" value="1"/>
</dbReference>
<dbReference type="Pfam" id="PF00108">
    <property type="entry name" value="Thiolase_N"/>
    <property type="match status" value="1"/>
</dbReference>
<feature type="domain" description="Thiolase C-terminal" evidence="2">
    <location>
        <begin position="256"/>
        <end position="380"/>
    </location>
</feature>
<dbReference type="InterPro" id="IPR020616">
    <property type="entry name" value="Thiolase_N"/>
</dbReference>
<keyword evidence="4" id="KW-1185">Reference proteome</keyword>
<evidence type="ECO:0000313" key="4">
    <source>
        <dbReference type="Proteomes" id="UP000465360"/>
    </source>
</evidence>
<proteinExistence type="predicted"/>
<dbReference type="PANTHER" id="PTHR42870">
    <property type="entry name" value="ACETYL-COA C-ACETYLTRANSFERASE"/>
    <property type="match status" value="1"/>
</dbReference>
<organism evidence="3 4">
    <name type="scientific">Mycobacterium bourgelatii</name>
    <dbReference type="NCBI Taxonomy" id="1273442"/>
    <lineage>
        <taxon>Bacteria</taxon>
        <taxon>Bacillati</taxon>
        <taxon>Actinomycetota</taxon>
        <taxon>Actinomycetes</taxon>
        <taxon>Mycobacteriales</taxon>
        <taxon>Mycobacteriaceae</taxon>
        <taxon>Mycobacterium</taxon>
    </lineage>
</organism>